<gene>
    <name evidence="2" type="ORF">Pth03_34440</name>
</gene>
<sequence>MQSPSIAARLAARAFGGLAGFCMMSRIGRATEMPGPVRASADSRTGGRPQPDTINPSTGPESAALK</sequence>
<evidence type="ECO:0000313" key="3">
    <source>
        <dbReference type="Proteomes" id="UP000605992"/>
    </source>
</evidence>
<evidence type="ECO:0000313" key="2">
    <source>
        <dbReference type="EMBL" id="GII55055.1"/>
    </source>
</evidence>
<evidence type="ECO:0000256" key="1">
    <source>
        <dbReference type="SAM" id="MobiDB-lite"/>
    </source>
</evidence>
<keyword evidence="3" id="KW-1185">Reference proteome</keyword>
<feature type="region of interest" description="Disordered" evidence="1">
    <location>
        <begin position="29"/>
        <end position="66"/>
    </location>
</feature>
<dbReference type="EMBL" id="BOOR01000023">
    <property type="protein sequence ID" value="GII55055.1"/>
    <property type="molecule type" value="Genomic_DNA"/>
</dbReference>
<comment type="caution">
    <text evidence="2">The sequence shown here is derived from an EMBL/GenBank/DDBJ whole genome shotgun (WGS) entry which is preliminary data.</text>
</comment>
<name>A0A8J3XWL6_9ACTN</name>
<reference evidence="2" key="1">
    <citation type="submission" date="2021-01" db="EMBL/GenBank/DDBJ databases">
        <title>Whole genome shotgun sequence of Planotetraspora thailandica NBRC 104271.</title>
        <authorList>
            <person name="Komaki H."/>
            <person name="Tamura T."/>
        </authorList>
    </citation>
    <scope>NUCLEOTIDE SEQUENCE</scope>
    <source>
        <strain evidence="2">NBRC 104271</strain>
    </source>
</reference>
<protein>
    <submittedName>
        <fullName evidence="2">Uncharacterized protein</fullName>
    </submittedName>
</protein>
<proteinExistence type="predicted"/>
<dbReference type="Proteomes" id="UP000605992">
    <property type="component" value="Unassembled WGS sequence"/>
</dbReference>
<dbReference type="AlphaFoldDB" id="A0A8J3XWL6"/>
<accession>A0A8J3XWL6</accession>
<organism evidence="2 3">
    <name type="scientific">Planotetraspora thailandica</name>
    <dbReference type="NCBI Taxonomy" id="487172"/>
    <lineage>
        <taxon>Bacteria</taxon>
        <taxon>Bacillati</taxon>
        <taxon>Actinomycetota</taxon>
        <taxon>Actinomycetes</taxon>
        <taxon>Streptosporangiales</taxon>
        <taxon>Streptosporangiaceae</taxon>
        <taxon>Planotetraspora</taxon>
    </lineage>
</organism>